<dbReference type="EMBL" id="KV011939">
    <property type="protein sequence ID" value="KZV25185.1"/>
    <property type="molecule type" value="Genomic_DNA"/>
</dbReference>
<organism evidence="4 5">
    <name type="scientific">Dorcoceras hygrometricum</name>
    <dbReference type="NCBI Taxonomy" id="472368"/>
    <lineage>
        <taxon>Eukaryota</taxon>
        <taxon>Viridiplantae</taxon>
        <taxon>Streptophyta</taxon>
        <taxon>Embryophyta</taxon>
        <taxon>Tracheophyta</taxon>
        <taxon>Spermatophyta</taxon>
        <taxon>Magnoliopsida</taxon>
        <taxon>eudicotyledons</taxon>
        <taxon>Gunneridae</taxon>
        <taxon>Pentapetalae</taxon>
        <taxon>asterids</taxon>
        <taxon>lamiids</taxon>
        <taxon>Lamiales</taxon>
        <taxon>Gesneriaceae</taxon>
        <taxon>Didymocarpoideae</taxon>
        <taxon>Trichosporeae</taxon>
        <taxon>Loxocarpinae</taxon>
        <taxon>Dorcoceras</taxon>
    </lineage>
</organism>
<dbReference type="InterPro" id="IPR011990">
    <property type="entry name" value="TPR-like_helical_dom_sf"/>
</dbReference>
<dbReference type="InterPro" id="IPR002885">
    <property type="entry name" value="PPR_rpt"/>
</dbReference>
<dbReference type="PANTHER" id="PTHR47936">
    <property type="entry name" value="PPR_LONG DOMAIN-CONTAINING PROTEIN"/>
    <property type="match status" value="1"/>
</dbReference>
<feature type="repeat" description="PPR" evidence="3">
    <location>
        <begin position="487"/>
        <end position="521"/>
    </location>
</feature>
<evidence type="ECO:0000256" key="1">
    <source>
        <dbReference type="ARBA" id="ARBA00007626"/>
    </source>
</evidence>
<dbReference type="GO" id="GO:0010019">
    <property type="term" value="P:chloroplast-nucleus signaling pathway"/>
    <property type="evidence" value="ECO:0007669"/>
    <property type="project" value="TreeGrafter"/>
</dbReference>
<dbReference type="PANTHER" id="PTHR47936:SF1">
    <property type="entry name" value="PENTATRICOPEPTIDE REPEAT-CONTAINING PROTEIN GUN1, CHLOROPLASTIC"/>
    <property type="match status" value="1"/>
</dbReference>
<evidence type="ECO:0000313" key="5">
    <source>
        <dbReference type="Proteomes" id="UP000250235"/>
    </source>
</evidence>
<dbReference type="SUPFAM" id="SSF48452">
    <property type="entry name" value="TPR-like"/>
    <property type="match status" value="1"/>
</dbReference>
<dbReference type="OrthoDB" id="185373at2759"/>
<gene>
    <name evidence="4" type="ORF">F511_30620</name>
</gene>
<evidence type="ECO:0000256" key="2">
    <source>
        <dbReference type="ARBA" id="ARBA00022737"/>
    </source>
</evidence>
<comment type="similarity">
    <text evidence="1">Belongs to the PPR family. P subfamily.</text>
</comment>
<feature type="repeat" description="PPR" evidence="3">
    <location>
        <begin position="277"/>
        <end position="311"/>
    </location>
</feature>
<keyword evidence="2" id="KW-0677">Repeat</keyword>
<dbReference type="PROSITE" id="PS51375">
    <property type="entry name" value="PPR"/>
    <property type="match status" value="6"/>
</dbReference>
<keyword evidence="5" id="KW-1185">Reference proteome</keyword>
<evidence type="ECO:0000313" key="4">
    <source>
        <dbReference type="EMBL" id="KZV25185.1"/>
    </source>
</evidence>
<dbReference type="Pfam" id="PF01535">
    <property type="entry name" value="PPR"/>
    <property type="match status" value="6"/>
</dbReference>
<dbReference type="NCBIfam" id="TIGR00756">
    <property type="entry name" value="PPR"/>
    <property type="match status" value="5"/>
</dbReference>
<name>A0A2Z7ATL2_9LAMI</name>
<dbReference type="AlphaFoldDB" id="A0A2Z7ATL2"/>
<proteinExistence type="inferred from homology"/>
<sequence>MATAKFPDSFSIPSYFSCNSRKAIQHIPNSLISIFFLNLNTRNTRPNSSTCSSPLVLKEDESTYYENVPVIHRRIGDLALSNCEDSVNVPNDSKEWNSLICGLCNDPQTQQLAFQYYEKAKAKTEFRPQKYTLNLLARYLIRSKNWSLLFTFFEDFKKFKVIPGKSTCCTLVGSCIKARKFRLVNVLLEIFLAEDVKVAVSAFDSAMKGYNQLHMYSSTAVLYQRMRSGEVSLDAACYCRIMDAHLKMGHYEKAIEMFQEIGNRKMVRIGDTPSPFSSRIYWILCEALGKLGRCFEALEFFREMQNKGIPEDQLIYSSLICSFASVGEVKLAEELMEEAESKNLLRDPALFLKLVLRYVEEGLVTKTVEIVATMKRVNVRVSDCIFCAIVNGFSKKRGLKEAIRVYEDLVSRGCDPGQVTYASILNIYCRLGLYSHAETLFSEMERKGFDSCVVAYSSMVAAYGKMGRIRDATKLVAKMKVKGIEPNVWTYNSLLDMHGKVLNLRVIEKTWKEMKRRRVSPDKVSYTTVIGAYNRAKELETCIKYYQEFRLNGGTMDRAMAGIMVAVLSKMNRVDELVEMLQDIKKQGTRLDARFYHSAMNALRDAGLQVQVTQLQESFKVF</sequence>
<feature type="repeat" description="PPR" evidence="3">
    <location>
        <begin position="234"/>
        <end position="268"/>
    </location>
</feature>
<accession>A0A2Z7ATL2</accession>
<dbReference type="Proteomes" id="UP000250235">
    <property type="component" value="Unassembled WGS sequence"/>
</dbReference>
<dbReference type="GO" id="GO:0031930">
    <property type="term" value="P:mitochondria-nucleus signaling pathway"/>
    <property type="evidence" value="ECO:0007669"/>
    <property type="project" value="TreeGrafter"/>
</dbReference>
<feature type="repeat" description="PPR" evidence="3">
    <location>
        <begin position="382"/>
        <end position="416"/>
    </location>
</feature>
<evidence type="ECO:0000256" key="3">
    <source>
        <dbReference type="PROSITE-ProRule" id="PRU00708"/>
    </source>
</evidence>
<protein>
    <submittedName>
        <fullName evidence="4">Pentatricopeptide repeat-containing protein chloroplastic</fullName>
    </submittedName>
</protein>
<feature type="repeat" description="PPR" evidence="3">
    <location>
        <begin position="452"/>
        <end position="486"/>
    </location>
</feature>
<reference evidence="4 5" key="1">
    <citation type="journal article" date="2015" name="Proc. Natl. Acad. Sci. U.S.A.">
        <title>The resurrection genome of Boea hygrometrica: A blueprint for survival of dehydration.</title>
        <authorList>
            <person name="Xiao L."/>
            <person name="Yang G."/>
            <person name="Zhang L."/>
            <person name="Yang X."/>
            <person name="Zhao S."/>
            <person name="Ji Z."/>
            <person name="Zhou Q."/>
            <person name="Hu M."/>
            <person name="Wang Y."/>
            <person name="Chen M."/>
            <person name="Xu Y."/>
            <person name="Jin H."/>
            <person name="Xiao X."/>
            <person name="Hu G."/>
            <person name="Bao F."/>
            <person name="Hu Y."/>
            <person name="Wan P."/>
            <person name="Li L."/>
            <person name="Deng X."/>
            <person name="Kuang T."/>
            <person name="Xiang C."/>
            <person name="Zhu J.K."/>
            <person name="Oliver M.J."/>
            <person name="He Y."/>
        </authorList>
    </citation>
    <scope>NUCLEOTIDE SEQUENCE [LARGE SCALE GENOMIC DNA]</scope>
    <source>
        <strain evidence="5">cv. XS01</strain>
    </source>
</reference>
<dbReference type="Pfam" id="PF13041">
    <property type="entry name" value="PPR_2"/>
    <property type="match status" value="1"/>
</dbReference>
<dbReference type="GO" id="GO:0009507">
    <property type="term" value="C:chloroplast"/>
    <property type="evidence" value="ECO:0007669"/>
    <property type="project" value="TreeGrafter"/>
</dbReference>
<feature type="repeat" description="PPR" evidence="3">
    <location>
        <begin position="417"/>
        <end position="451"/>
    </location>
</feature>
<dbReference type="Gene3D" id="1.25.40.10">
    <property type="entry name" value="Tetratricopeptide repeat domain"/>
    <property type="match status" value="3"/>
</dbReference>